<gene>
    <name evidence="1" type="ORF">GWI33_014868</name>
</gene>
<dbReference type="AlphaFoldDB" id="A0A834I1Q8"/>
<organism evidence="1 2">
    <name type="scientific">Rhynchophorus ferrugineus</name>
    <name type="common">Red palm weevil</name>
    <name type="synonym">Curculio ferrugineus</name>
    <dbReference type="NCBI Taxonomy" id="354439"/>
    <lineage>
        <taxon>Eukaryota</taxon>
        <taxon>Metazoa</taxon>
        <taxon>Ecdysozoa</taxon>
        <taxon>Arthropoda</taxon>
        <taxon>Hexapoda</taxon>
        <taxon>Insecta</taxon>
        <taxon>Pterygota</taxon>
        <taxon>Neoptera</taxon>
        <taxon>Endopterygota</taxon>
        <taxon>Coleoptera</taxon>
        <taxon>Polyphaga</taxon>
        <taxon>Cucujiformia</taxon>
        <taxon>Curculionidae</taxon>
        <taxon>Dryophthorinae</taxon>
        <taxon>Rhynchophorus</taxon>
    </lineage>
</organism>
<dbReference type="EMBL" id="JAACXV010013785">
    <property type="protein sequence ID" value="KAF7272319.1"/>
    <property type="molecule type" value="Genomic_DNA"/>
</dbReference>
<evidence type="ECO:0000313" key="2">
    <source>
        <dbReference type="Proteomes" id="UP000625711"/>
    </source>
</evidence>
<protein>
    <submittedName>
        <fullName evidence="1">Uncharacterized protein</fullName>
    </submittedName>
</protein>
<comment type="caution">
    <text evidence="1">The sequence shown here is derived from an EMBL/GenBank/DDBJ whole genome shotgun (WGS) entry which is preliminary data.</text>
</comment>
<evidence type="ECO:0000313" key="1">
    <source>
        <dbReference type="EMBL" id="KAF7272319.1"/>
    </source>
</evidence>
<dbReference type="Proteomes" id="UP000625711">
    <property type="component" value="Unassembled WGS sequence"/>
</dbReference>
<sequence length="97" mass="10815">MNASYGTCGHQYQENNPFPDGIEDSYCLELNERTATRLDAEFVTSVNVLPGSGDRDHPPATGLFHMSVQQELKMELFVASVAYESRFLVALIFLVTL</sequence>
<reference evidence="1" key="1">
    <citation type="submission" date="2020-08" db="EMBL/GenBank/DDBJ databases">
        <title>Genome sequencing and assembly of the red palm weevil Rhynchophorus ferrugineus.</title>
        <authorList>
            <person name="Dias G.B."/>
            <person name="Bergman C.M."/>
            <person name="Manee M."/>
        </authorList>
    </citation>
    <scope>NUCLEOTIDE SEQUENCE</scope>
    <source>
        <strain evidence="1">AA-2017</strain>
        <tissue evidence="1">Whole larva</tissue>
    </source>
</reference>
<proteinExistence type="predicted"/>
<keyword evidence="2" id="KW-1185">Reference proteome</keyword>
<accession>A0A834I1Q8</accession>
<name>A0A834I1Q8_RHYFE</name>